<keyword evidence="16" id="KW-1185">Reference proteome</keyword>
<evidence type="ECO:0000313" key="15">
    <source>
        <dbReference type="EMBL" id="KAG8180038.1"/>
    </source>
</evidence>
<dbReference type="CDD" id="cd16651">
    <property type="entry name" value="SPL-RING_NSE2"/>
    <property type="match status" value="1"/>
</dbReference>
<gene>
    <name evidence="15" type="ORF">JTE90_012882</name>
</gene>
<dbReference type="PROSITE" id="PS51044">
    <property type="entry name" value="ZF_SP_RING"/>
    <property type="match status" value="1"/>
</dbReference>
<reference evidence="15 16" key="1">
    <citation type="journal article" date="2022" name="Nat. Ecol. Evol.">
        <title>A masculinizing supergene underlies an exaggerated male reproductive morph in a spider.</title>
        <authorList>
            <person name="Hendrickx F."/>
            <person name="De Corte Z."/>
            <person name="Sonet G."/>
            <person name="Van Belleghem S.M."/>
            <person name="Kostlbacher S."/>
            <person name="Vangestel C."/>
        </authorList>
    </citation>
    <scope>NUCLEOTIDE SEQUENCE [LARGE SCALE GENOMIC DNA]</scope>
    <source>
        <strain evidence="15">W744_W776</strain>
    </source>
</reference>
<dbReference type="GO" id="GO:0061665">
    <property type="term" value="F:SUMO ligase activity"/>
    <property type="evidence" value="ECO:0007669"/>
    <property type="project" value="TreeGrafter"/>
</dbReference>
<dbReference type="PANTHER" id="PTHR21330:SF1">
    <property type="entry name" value="E3 SUMO-PROTEIN LIGASE NSE2"/>
    <property type="match status" value="1"/>
</dbReference>
<keyword evidence="6" id="KW-0479">Metal-binding</keyword>
<keyword evidence="8" id="KW-0833">Ubl conjugation pathway</keyword>
<dbReference type="InterPro" id="IPR013083">
    <property type="entry name" value="Znf_RING/FYVE/PHD"/>
</dbReference>
<accession>A0AAV6U852</accession>
<evidence type="ECO:0000256" key="1">
    <source>
        <dbReference type="ARBA" id="ARBA00004123"/>
    </source>
</evidence>
<dbReference type="EMBL" id="JAFNEN010000589">
    <property type="protein sequence ID" value="KAG8180038.1"/>
    <property type="molecule type" value="Genomic_DNA"/>
</dbReference>
<dbReference type="GO" id="GO:0008270">
    <property type="term" value="F:zinc ion binding"/>
    <property type="evidence" value="ECO:0007669"/>
    <property type="project" value="UniProtKB-KW"/>
</dbReference>
<evidence type="ECO:0000313" key="16">
    <source>
        <dbReference type="Proteomes" id="UP000827092"/>
    </source>
</evidence>
<evidence type="ECO:0000256" key="6">
    <source>
        <dbReference type="ARBA" id="ARBA00022723"/>
    </source>
</evidence>
<dbReference type="GO" id="GO:0016567">
    <property type="term" value="P:protein ubiquitination"/>
    <property type="evidence" value="ECO:0007669"/>
    <property type="project" value="InterPro"/>
</dbReference>
<evidence type="ECO:0000256" key="13">
    <source>
        <dbReference type="PROSITE-ProRule" id="PRU00452"/>
    </source>
</evidence>
<dbReference type="Pfam" id="PF11789">
    <property type="entry name" value="zf-Nse"/>
    <property type="match status" value="1"/>
</dbReference>
<dbReference type="GO" id="GO:0004842">
    <property type="term" value="F:ubiquitin-protein transferase activity"/>
    <property type="evidence" value="ECO:0007669"/>
    <property type="project" value="InterPro"/>
</dbReference>
<sequence length="178" mass="20487">MTADILEYSSDAKHDLTMLKKQLLHLSEIQKDISGLVCAINRVDSIDIEDIGTEQNEISDTFDRIHRSAMEDQYTHDEAERIINAVNNYIQNQEEGMDLDDSELLVTETIQSYLDPLTKAIIKEPVKSTTCKHIYEKSTILRHLQRNPRCPYGGCTTILTKEDIVDDLETKRKLMTMR</sequence>
<dbReference type="GO" id="GO:0030915">
    <property type="term" value="C:Smc5-Smc6 complex"/>
    <property type="evidence" value="ECO:0007669"/>
    <property type="project" value="InterPro"/>
</dbReference>
<organism evidence="15 16">
    <name type="scientific">Oedothorax gibbosus</name>
    <dbReference type="NCBI Taxonomy" id="931172"/>
    <lineage>
        <taxon>Eukaryota</taxon>
        <taxon>Metazoa</taxon>
        <taxon>Ecdysozoa</taxon>
        <taxon>Arthropoda</taxon>
        <taxon>Chelicerata</taxon>
        <taxon>Arachnida</taxon>
        <taxon>Araneae</taxon>
        <taxon>Araneomorphae</taxon>
        <taxon>Entelegynae</taxon>
        <taxon>Araneoidea</taxon>
        <taxon>Linyphiidae</taxon>
        <taxon>Erigoninae</taxon>
        <taxon>Oedothorax</taxon>
    </lineage>
</organism>
<evidence type="ECO:0000256" key="7">
    <source>
        <dbReference type="ARBA" id="ARBA00022771"/>
    </source>
</evidence>
<feature type="domain" description="SP-RING-type" evidence="14">
    <location>
        <begin position="100"/>
        <end position="178"/>
    </location>
</feature>
<dbReference type="GO" id="GO:0005634">
    <property type="term" value="C:nucleus"/>
    <property type="evidence" value="ECO:0007669"/>
    <property type="project" value="UniProtKB-SubCell"/>
</dbReference>
<dbReference type="InterPro" id="IPR004181">
    <property type="entry name" value="Znf_MIZ"/>
</dbReference>
<dbReference type="GO" id="GO:0016925">
    <property type="term" value="P:protein sumoylation"/>
    <property type="evidence" value="ECO:0007669"/>
    <property type="project" value="TreeGrafter"/>
</dbReference>
<dbReference type="SUPFAM" id="SSF57850">
    <property type="entry name" value="RING/U-box"/>
    <property type="match status" value="1"/>
</dbReference>
<name>A0AAV6U852_9ARAC</name>
<evidence type="ECO:0000256" key="3">
    <source>
        <dbReference type="ARBA" id="ARBA00008212"/>
    </source>
</evidence>
<evidence type="ECO:0000256" key="2">
    <source>
        <dbReference type="ARBA" id="ARBA00004718"/>
    </source>
</evidence>
<proteinExistence type="inferred from homology"/>
<evidence type="ECO:0000256" key="12">
    <source>
        <dbReference type="ARBA" id="ARBA00032533"/>
    </source>
</evidence>
<evidence type="ECO:0000256" key="10">
    <source>
        <dbReference type="ARBA" id="ARBA00023242"/>
    </source>
</evidence>
<keyword evidence="10" id="KW-0539">Nucleus</keyword>
<comment type="similarity">
    <text evidence="3">Belongs to the NSE2 family.</text>
</comment>
<keyword evidence="9" id="KW-0862">Zinc</keyword>
<evidence type="ECO:0000256" key="8">
    <source>
        <dbReference type="ARBA" id="ARBA00022786"/>
    </source>
</evidence>
<keyword evidence="5" id="KW-0808">Transferase</keyword>
<dbReference type="Gene3D" id="3.30.40.10">
    <property type="entry name" value="Zinc/RING finger domain, C3HC4 (zinc finger)"/>
    <property type="match status" value="1"/>
</dbReference>
<dbReference type="InterPro" id="IPR003613">
    <property type="entry name" value="Ubox_domain"/>
</dbReference>
<comment type="subcellular location">
    <subcellularLocation>
        <location evidence="1">Nucleus</location>
    </subcellularLocation>
</comment>
<dbReference type="PANTHER" id="PTHR21330">
    <property type="entry name" value="E3 SUMO-PROTEIN LIGASE NSE2"/>
    <property type="match status" value="1"/>
</dbReference>
<evidence type="ECO:0000256" key="11">
    <source>
        <dbReference type="ARBA" id="ARBA00031731"/>
    </source>
</evidence>
<comment type="caution">
    <text evidence="15">The sequence shown here is derived from an EMBL/GenBank/DDBJ whole genome shotgun (WGS) entry which is preliminary data.</text>
</comment>
<dbReference type="InterPro" id="IPR026846">
    <property type="entry name" value="Nse2(Mms21)"/>
</dbReference>
<protein>
    <recommendedName>
        <fullName evidence="4">E3 SUMO-protein ligase NSE2</fullName>
    </recommendedName>
    <alternativeName>
        <fullName evidence="11">E3 SUMO-protein transferase NSE2</fullName>
    </alternativeName>
    <alternativeName>
        <fullName evidence="12">Non-structural maintenance of chromosomes element 2 homolog</fullName>
    </alternativeName>
</protein>
<comment type="pathway">
    <text evidence="2">Protein modification; protein sumoylation.</text>
</comment>
<keyword evidence="7 13" id="KW-0863">Zinc-finger</keyword>
<dbReference type="AlphaFoldDB" id="A0AAV6U852"/>
<evidence type="ECO:0000256" key="4">
    <source>
        <dbReference type="ARBA" id="ARBA00020923"/>
    </source>
</evidence>
<dbReference type="Proteomes" id="UP000827092">
    <property type="component" value="Unassembled WGS sequence"/>
</dbReference>
<dbReference type="SMART" id="SM00504">
    <property type="entry name" value="Ubox"/>
    <property type="match status" value="1"/>
</dbReference>
<evidence type="ECO:0000256" key="5">
    <source>
        <dbReference type="ARBA" id="ARBA00022679"/>
    </source>
</evidence>
<dbReference type="GO" id="GO:0000724">
    <property type="term" value="P:double-strand break repair via homologous recombination"/>
    <property type="evidence" value="ECO:0007669"/>
    <property type="project" value="InterPro"/>
</dbReference>
<evidence type="ECO:0000256" key="9">
    <source>
        <dbReference type="ARBA" id="ARBA00022833"/>
    </source>
</evidence>
<evidence type="ECO:0000259" key="14">
    <source>
        <dbReference type="PROSITE" id="PS51044"/>
    </source>
</evidence>